<feature type="compositionally biased region" description="Basic and acidic residues" evidence="1">
    <location>
        <begin position="115"/>
        <end position="128"/>
    </location>
</feature>
<name>A0A2V1B2R1_9ASCO</name>
<feature type="compositionally biased region" description="Low complexity" evidence="1">
    <location>
        <begin position="101"/>
        <end position="112"/>
    </location>
</feature>
<feature type="region of interest" description="Disordered" evidence="1">
    <location>
        <begin position="397"/>
        <end position="491"/>
    </location>
</feature>
<reference evidence="2 3" key="1">
    <citation type="submission" date="2017-12" db="EMBL/GenBank/DDBJ databases">
        <title>Genome Sequence of a Multidrug-Resistant Candida haemulonii Isolate from a Patient with Chronic Leg Ulcers in Israel.</title>
        <authorList>
            <person name="Chow N.A."/>
            <person name="Gade L."/>
            <person name="Batra D."/>
            <person name="Rowe L.A."/>
            <person name="Ben-Ami R."/>
            <person name="Loparev V.N."/>
            <person name="Litvintseva A.P."/>
        </authorList>
    </citation>
    <scope>NUCLEOTIDE SEQUENCE [LARGE SCALE GENOMIC DNA]</scope>
    <source>
        <strain evidence="2 3">B11899</strain>
    </source>
</reference>
<feature type="compositionally biased region" description="Basic residues" evidence="1">
    <location>
        <begin position="129"/>
        <end position="148"/>
    </location>
</feature>
<evidence type="ECO:0000313" key="3">
    <source>
        <dbReference type="Proteomes" id="UP000244309"/>
    </source>
</evidence>
<feature type="region of interest" description="Disordered" evidence="1">
    <location>
        <begin position="604"/>
        <end position="645"/>
    </location>
</feature>
<comment type="caution">
    <text evidence="2">The sequence shown here is derived from an EMBL/GenBank/DDBJ whole genome shotgun (WGS) entry which is preliminary data.</text>
</comment>
<feature type="compositionally biased region" description="Basic and acidic residues" evidence="1">
    <location>
        <begin position="604"/>
        <end position="615"/>
    </location>
</feature>
<feature type="region of interest" description="Disordered" evidence="1">
    <location>
        <begin position="71"/>
        <end position="169"/>
    </location>
</feature>
<dbReference type="EMBL" id="PKFO01000011">
    <property type="protein sequence ID" value="PVH23781.1"/>
    <property type="molecule type" value="Genomic_DNA"/>
</dbReference>
<organism evidence="2 3">
    <name type="scientific">Candidozyma haemuli</name>
    <dbReference type="NCBI Taxonomy" id="45357"/>
    <lineage>
        <taxon>Eukaryota</taxon>
        <taxon>Fungi</taxon>
        <taxon>Dikarya</taxon>
        <taxon>Ascomycota</taxon>
        <taxon>Saccharomycotina</taxon>
        <taxon>Pichiomycetes</taxon>
        <taxon>Metschnikowiaceae</taxon>
        <taxon>Candidozyma</taxon>
    </lineage>
</organism>
<dbReference type="OrthoDB" id="10325162at2759"/>
<proteinExistence type="predicted"/>
<evidence type="ECO:0000313" key="2">
    <source>
        <dbReference type="EMBL" id="PVH23781.1"/>
    </source>
</evidence>
<protein>
    <submittedName>
        <fullName evidence="2">Uncharacterized protein</fullName>
    </submittedName>
</protein>
<gene>
    <name evidence="2" type="ORF">CXQ85_004074</name>
</gene>
<evidence type="ECO:0000256" key="1">
    <source>
        <dbReference type="SAM" id="MobiDB-lite"/>
    </source>
</evidence>
<feature type="compositionally biased region" description="Basic residues" evidence="1">
    <location>
        <begin position="616"/>
        <end position="645"/>
    </location>
</feature>
<dbReference type="Proteomes" id="UP000244309">
    <property type="component" value="Unassembled WGS sequence"/>
</dbReference>
<keyword evidence="3" id="KW-1185">Reference proteome</keyword>
<feature type="compositionally biased region" description="Basic residues" evidence="1">
    <location>
        <begin position="429"/>
        <end position="455"/>
    </location>
</feature>
<accession>A0A2V1B2R1</accession>
<dbReference type="AlphaFoldDB" id="A0A2V1B2R1"/>
<feature type="compositionally biased region" description="Polar residues" evidence="1">
    <location>
        <begin position="84"/>
        <end position="100"/>
    </location>
</feature>
<dbReference type="GeneID" id="37009404"/>
<dbReference type="RefSeq" id="XP_025344721.1">
    <property type="nucleotide sequence ID" value="XM_025487705.1"/>
</dbReference>
<dbReference type="VEuPathDB" id="FungiDB:CXQ85_004074"/>
<sequence length="645" mass="72738">MQYTIKLPLSNFGGFTNSSLSAAHEFLEIQMEDQELKEFFTHYSESTSSPHARTLFQSKVDAKLCELLAKRRSSAAPVPATDSEAVSSDEFNVSGLGSQPDSSCTSGASDADASGDDKVVPEPVETSKKPSKASKRKRQKRKSFKKSKASGSASPVKDGAQKSKRMAALGRKVVPRGTKAPQVEDVEEVDFEIGLNESRESRKTESAAVMKQLVSKVPFGPEEAKEVVLPPIEALDTLKAKLWFKLFSNQPVDRPFKVKARTIRSWFNPSVFEPFMKPASVQKAIEGPKNTKQIFTVHGPSEKISKKIEGSSKVDQVLAFHKAQYFYSKRILSFENLFSQYKVNWPKATKSLDLKALPVPHTNNNLQVGQLSQYHEFMRLLKLSELSNPFRECLPLPGDKDELPLKSSLPPPSAPKIVEVKDDNGPSKRALKQRAKRQSKKEKKKKAKATKKAPRQFKSTTNSTARRERRQNAQRNTEFDITPPPRPQKIELTPVSPVVEEALTLPVPVIEEPVNHLQVGQVSQYHYFMKLLKLSEEYHAYKYASQIAKVLRATKLPSFIISTVKDEEKQVEEVTETQPEEQVIYPIQSTLKLIEWVKEEKEECIKGEEQKSEPKKVKKTPVSKPKTSKAKQKRKRNQKAKRSKW</sequence>